<dbReference type="SUPFAM" id="SSF55785">
    <property type="entry name" value="PYP-like sensor domain (PAS domain)"/>
    <property type="match status" value="1"/>
</dbReference>
<dbReference type="PROSITE" id="PS50046">
    <property type="entry name" value="PHYTOCHROME_2"/>
    <property type="match status" value="1"/>
</dbReference>
<evidence type="ECO:0000313" key="2">
    <source>
        <dbReference type="EMBL" id="SDL61651.1"/>
    </source>
</evidence>
<dbReference type="InterPro" id="IPR013654">
    <property type="entry name" value="PAS_2"/>
</dbReference>
<dbReference type="SUPFAM" id="SSF55781">
    <property type="entry name" value="GAF domain-like"/>
    <property type="match status" value="1"/>
</dbReference>
<comment type="caution">
    <text evidence="2">The sequence shown here is derived from an EMBL/GenBank/DDBJ whole genome shotgun (WGS) entry which is preliminary data.</text>
</comment>
<organism evidence="2 3">
    <name type="scientific">Chryseobacterium taihuense</name>
    <dbReference type="NCBI Taxonomy" id="1141221"/>
    <lineage>
        <taxon>Bacteria</taxon>
        <taxon>Pseudomonadati</taxon>
        <taxon>Bacteroidota</taxon>
        <taxon>Flavobacteriia</taxon>
        <taxon>Flavobacteriales</taxon>
        <taxon>Weeksellaceae</taxon>
        <taxon>Chryseobacterium group</taxon>
        <taxon>Chryseobacterium</taxon>
    </lineage>
</organism>
<dbReference type="Pfam" id="PF08446">
    <property type="entry name" value="PAS_2"/>
    <property type="match status" value="1"/>
</dbReference>
<dbReference type="InterPro" id="IPR016132">
    <property type="entry name" value="Phyto_chromo_attachment"/>
</dbReference>
<protein>
    <submittedName>
        <fullName evidence="2">PAS fold-containing protein</fullName>
    </submittedName>
</protein>
<sequence length="213" mass="25314">MNFVECHDEPIHIPGYIQSFGYLIGIDTASHTISFLSENIKDVFNIEDITALLGKKLSHYPDVFQPILNSDIFENADFLSRRENETYFDKITINEKIYHFSVFRSNQFIFLEFEAVVENRYKRITSKYDNFYIIDSEQEIWDQLLTTISKIINYDRMMVYQFMEDGSGRVVAEKNNGNLESYMGLNYPEHDIPRQARELYKKKRKRIFSNVYS</sequence>
<evidence type="ECO:0000313" key="3">
    <source>
        <dbReference type="Proteomes" id="UP000199242"/>
    </source>
</evidence>
<dbReference type="EMBL" id="FNHD01000003">
    <property type="protein sequence ID" value="SDL61651.1"/>
    <property type="molecule type" value="Genomic_DNA"/>
</dbReference>
<dbReference type="Gene3D" id="3.30.450.40">
    <property type="match status" value="1"/>
</dbReference>
<gene>
    <name evidence="2" type="ORF">SAMN05216273_103147</name>
</gene>
<dbReference type="RefSeq" id="WP_228400564.1">
    <property type="nucleotide sequence ID" value="NZ_FNHD01000003.1"/>
</dbReference>
<dbReference type="InterPro" id="IPR029016">
    <property type="entry name" value="GAF-like_dom_sf"/>
</dbReference>
<dbReference type="InterPro" id="IPR035965">
    <property type="entry name" value="PAS-like_dom_sf"/>
</dbReference>
<name>A0ABY0QRD0_9FLAO</name>
<keyword evidence="3" id="KW-1185">Reference proteome</keyword>
<dbReference type="Proteomes" id="UP000199242">
    <property type="component" value="Unassembled WGS sequence"/>
</dbReference>
<proteinExistence type="predicted"/>
<reference evidence="2 3" key="1">
    <citation type="submission" date="2016-10" db="EMBL/GenBank/DDBJ databases">
        <authorList>
            <person name="Varghese N."/>
            <person name="Submissions S."/>
        </authorList>
    </citation>
    <scope>NUCLEOTIDE SEQUENCE [LARGE SCALE GENOMIC DNA]</scope>
    <source>
        <strain evidence="2 3">CGMCC 1.10941</strain>
    </source>
</reference>
<dbReference type="Gene3D" id="3.30.450.20">
    <property type="entry name" value="PAS domain"/>
    <property type="match status" value="1"/>
</dbReference>
<feature type="domain" description="Phytochrome chromophore attachment site" evidence="1">
    <location>
        <begin position="136"/>
        <end position="213"/>
    </location>
</feature>
<evidence type="ECO:0000259" key="1">
    <source>
        <dbReference type="PROSITE" id="PS50046"/>
    </source>
</evidence>
<accession>A0ABY0QRD0</accession>